<keyword evidence="12 16" id="KW-0238">DNA-binding</keyword>
<evidence type="ECO:0000313" key="22">
    <source>
        <dbReference type="Proteomes" id="UP000190395"/>
    </source>
</evidence>
<dbReference type="NCBIfam" id="NF004397">
    <property type="entry name" value="PRK05755.1"/>
    <property type="match status" value="1"/>
</dbReference>
<dbReference type="InterPro" id="IPR036279">
    <property type="entry name" value="5-3_exonuclease_C_sf"/>
</dbReference>
<keyword evidence="4 16" id="KW-0808">Transferase</keyword>
<keyword evidence="5 16" id="KW-0548">Nucleotidyltransferase</keyword>
<gene>
    <name evidence="16" type="primary">polA</name>
    <name evidence="21" type="ORF">SAMN02745152_01689</name>
</gene>
<evidence type="ECO:0000256" key="10">
    <source>
        <dbReference type="ARBA" id="ARBA00022839"/>
    </source>
</evidence>
<dbReference type="SUPFAM" id="SSF88723">
    <property type="entry name" value="PIN domain-like"/>
    <property type="match status" value="1"/>
</dbReference>
<dbReference type="SMART" id="SM00474">
    <property type="entry name" value="35EXOc"/>
    <property type="match status" value="1"/>
</dbReference>
<dbReference type="PANTHER" id="PTHR10133:SF27">
    <property type="entry name" value="DNA POLYMERASE NU"/>
    <property type="match status" value="1"/>
</dbReference>
<dbReference type="InterPro" id="IPR012337">
    <property type="entry name" value="RNaseH-like_sf"/>
</dbReference>
<reference evidence="21 22" key="1">
    <citation type="submission" date="2017-02" db="EMBL/GenBank/DDBJ databases">
        <authorList>
            <person name="Peterson S.W."/>
        </authorList>
    </citation>
    <scope>NUCLEOTIDE SEQUENCE [LARGE SCALE GENOMIC DNA]</scope>
    <source>
        <strain evidence="21 22">ATCC BAA-909</strain>
    </source>
</reference>
<evidence type="ECO:0000256" key="9">
    <source>
        <dbReference type="ARBA" id="ARBA00022801"/>
    </source>
</evidence>
<dbReference type="PRINTS" id="PR00868">
    <property type="entry name" value="DNAPOLI"/>
</dbReference>
<comment type="function">
    <text evidence="16">In addition to polymerase activity, this DNA polymerase exhibits 3'-5' and 5'-3' exonuclease activity.</text>
</comment>
<dbReference type="Pfam" id="PF01612">
    <property type="entry name" value="DNA_pol_A_exo1"/>
    <property type="match status" value="1"/>
</dbReference>
<dbReference type="PROSITE" id="PS00447">
    <property type="entry name" value="DNA_POLYMERASE_A"/>
    <property type="match status" value="1"/>
</dbReference>
<dbReference type="GO" id="GO:0006261">
    <property type="term" value="P:DNA-templated DNA replication"/>
    <property type="evidence" value="ECO:0007669"/>
    <property type="project" value="UniProtKB-UniRule"/>
</dbReference>
<feature type="domain" description="DNA-directed DNA polymerase family A palm" evidence="20">
    <location>
        <begin position="720"/>
        <end position="926"/>
    </location>
</feature>
<evidence type="ECO:0000256" key="11">
    <source>
        <dbReference type="ARBA" id="ARBA00022932"/>
    </source>
</evidence>
<keyword evidence="8 16" id="KW-0227">DNA damage</keyword>
<dbReference type="InterPro" id="IPR002298">
    <property type="entry name" value="DNA_polymerase_A"/>
</dbReference>
<dbReference type="CDD" id="cd09898">
    <property type="entry name" value="H3TH_53EXO"/>
    <property type="match status" value="1"/>
</dbReference>
<dbReference type="FunFam" id="1.10.150.20:FF:000003">
    <property type="entry name" value="DNA polymerase I"/>
    <property type="match status" value="1"/>
</dbReference>
<dbReference type="FunFam" id="1.10.150.20:FF:000002">
    <property type="entry name" value="DNA polymerase I"/>
    <property type="match status" value="1"/>
</dbReference>
<evidence type="ECO:0000256" key="4">
    <source>
        <dbReference type="ARBA" id="ARBA00022679"/>
    </source>
</evidence>
<dbReference type="Gene3D" id="1.20.1060.10">
    <property type="entry name" value="Taq DNA Polymerase, Chain T, domain 4"/>
    <property type="match status" value="1"/>
</dbReference>
<dbReference type="InterPro" id="IPR036397">
    <property type="entry name" value="RNaseH_sf"/>
</dbReference>
<keyword evidence="6 16" id="KW-0235">DNA replication</keyword>
<evidence type="ECO:0000256" key="14">
    <source>
        <dbReference type="ARBA" id="ARBA00049244"/>
    </source>
</evidence>
<dbReference type="Pfam" id="PF00476">
    <property type="entry name" value="DNA_pol_A"/>
    <property type="match status" value="1"/>
</dbReference>
<comment type="similarity">
    <text evidence="1 16">Belongs to the DNA polymerase type-A family.</text>
</comment>
<dbReference type="RefSeq" id="WP_078931423.1">
    <property type="nucleotide sequence ID" value="NZ_FUXC01000010.1"/>
</dbReference>
<dbReference type="InterPro" id="IPR002421">
    <property type="entry name" value="5-3_exonuclease"/>
</dbReference>
<evidence type="ECO:0000256" key="16">
    <source>
        <dbReference type="RuleBase" id="RU004460"/>
    </source>
</evidence>
<dbReference type="SMART" id="SM00279">
    <property type="entry name" value="HhH2"/>
    <property type="match status" value="1"/>
</dbReference>
<comment type="catalytic activity">
    <reaction evidence="14 16">
        <text>DNA(n) + a 2'-deoxyribonucleoside 5'-triphosphate = DNA(n+1) + diphosphate</text>
        <dbReference type="Rhea" id="RHEA:22508"/>
        <dbReference type="Rhea" id="RHEA-COMP:17339"/>
        <dbReference type="Rhea" id="RHEA-COMP:17340"/>
        <dbReference type="ChEBI" id="CHEBI:33019"/>
        <dbReference type="ChEBI" id="CHEBI:61560"/>
        <dbReference type="ChEBI" id="CHEBI:173112"/>
        <dbReference type="EC" id="2.7.7.7"/>
    </reaction>
</comment>
<dbReference type="CDD" id="cd09859">
    <property type="entry name" value="PIN_53EXO"/>
    <property type="match status" value="1"/>
</dbReference>
<dbReference type="Pfam" id="PF02739">
    <property type="entry name" value="5_3_exonuc_N"/>
    <property type="match status" value="1"/>
</dbReference>
<dbReference type="InterPro" id="IPR002562">
    <property type="entry name" value="3'-5'_exonuclease_dom"/>
</dbReference>
<dbReference type="AlphaFoldDB" id="A0A1T4PRL4"/>
<feature type="region of interest" description="Disordered" evidence="17">
    <location>
        <begin position="302"/>
        <end position="325"/>
    </location>
</feature>
<dbReference type="PANTHER" id="PTHR10133">
    <property type="entry name" value="DNA POLYMERASE I"/>
    <property type="match status" value="1"/>
</dbReference>
<dbReference type="CDD" id="cd08637">
    <property type="entry name" value="DNA_pol_A_pol_I_C"/>
    <property type="match status" value="1"/>
</dbReference>
<dbReference type="Gene3D" id="3.40.50.1010">
    <property type="entry name" value="5'-nuclease"/>
    <property type="match status" value="1"/>
</dbReference>
<dbReference type="Proteomes" id="UP000190395">
    <property type="component" value="Unassembled WGS sequence"/>
</dbReference>
<evidence type="ECO:0000259" key="19">
    <source>
        <dbReference type="SMART" id="SM00475"/>
    </source>
</evidence>
<dbReference type="GO" id="GO:0006302">
    <property type="term" value="P:double-strand break repair"/>
    <property type="evidence" value="ECO:0007669"/>
    <property type="project" value="TreeGrafter"/>
</dbReference>
<keyword evidence="10 16" id="KW-0269">Exonuclease</keyword>
<keyword evidence="9 16" id="KW-0378">Hydrolase</keyword>
<evidence type="ECO:0000256" key="13">
    <source>
        <dbReference type="ARBA" id="ARBA00023204"/>
    </source>
</evidence>
<dbReference type="GO" id="GO:0003887">
    <property type="term" value="F:DNA-directed DNA polymerase activity"/>
    <property type="evidence" value="ECO:0007669"/>
    <property type="project" value="UniProtKB-UniRule"/>
</dbReference>
<feature type="domain" description="3'-5' exonuclease" evidence="18">
    <location>
        <begin position="338"/>
        <end position="554"/>
    </location>
</feature>
<evidence type="ECO:0000259" key="18">
    <source>
        <dbReference type="SMART" id="SM00474"/>
    </source>
</evidence>
<evidence type="ECO:0000256" key="5">
    <source>
        <dbReference type="ARBA" id="ARBA00022695"/>
    </source>
</evidence>
<dbReference type="SUPFAM" id="SSF56672">
    <property type="entry name" value="DNA/RNA polymerases"/>
    <property type="match status" value="1"/>
</dbReference>
<evidence type="ECO:0000256" key="8">
    <source>
        <dbReference type="ARBA" id="ARBA00022763"/>
    </source>
</evidence>
<proteinExistence type="inferred from homology"/>
<keyword evidence="13 16" id="KW-0234">DNA repair</keyword>
<evidence type="ECO:0000256" key="17">
    <source>
        <dbReference type="SAM" id="MobiDB-lite"/>
    </source>
</evidence>
<dbReference type="InterPro" id="IPR008918">
    <property type="entry name" value="HhH2"/>
</dbReference>
<dbReference type="GO" id="GO:0008408">
    <property type="term" value="F:3'-5' exonuclease activity"/>
    <property type="evidence" value="ECO:0007669"/>
    <property type="project" value="UniProtKB-UniRule"/>
</dbReference>
<evidence type="ECO:0000256" key="2">
    <source>
        <dbReference type="ARBA" id="ARBA00012417"/>
    </source>
</evidence>
<dbReference type="SMART" id="SM00475">
    <property type="entry name" value="53EXOc"/>
    <property type="match status" value="1"/>
</dbReference>
<dbReference type="GO" id="GO:0003677">
    <property type="term" value="F:DNA binding"/>
    <property type="evidence" value="ECO:0007669"/>
    <property type="project" value="UniProtKB-UniRule"/>
</dbReference>
<dbReference type="FunFam" id="1.20.1060.10:FF:000001">
    <property type="entry name" value="DNA polymerase I"/>
    <property type="match status" value="1"/>
</dbReference>
<keyword evidence="11 16" id="KW-0239">DNA-directed DNA polymerase</keyword>
<evidence type="ECO:0000259" key="20">
    <source>
        <dbReference type="SMART" id="SM00482"/>
    </source>
</evidence>
<dbReference type="NCBIfam" id="TIGR00593">
    <property type="entry name" value="pola"/>
    <property type="match status" value="1"/>
</dbReference>
<keyword evidence="7" id="KW-0540">Nuclease</keyword>
<organism evidence="21 22">
    <name type="scientific">Treponema berlinense</name>
    <dbReference type="NCBI Taxonomy" id="225004"/>
    <lineage>
        <taxon>Bacteria</taxon>
        <taxon>Pseudomonadati</taxon>
        <taxon>Spirochaetota</taxon>
        <taxon>Spirochaetia</taxon>
        <taxon>Spirochaetales</taxon>
        <taxon>Treponemataceae</taxon>
        <taxon>Treponema</taxon>
    </lineage>
</organism>
<feature type="compositionally biased region" description="Basic and acidic residues" evidence="17">
    <location>
        <begin position="305"/>
        <end position="322"/>
    </location>
</feature>
<feature type="domain" description="5'-3' exonuclease" evidence="19">
    <location>
        <begin position="7"/>
        <end position="270"/>
    </location>
</feature>
<keyword evidence="22" id="KW-1185">Reference proteome</keyword>
<protein>
    <recommendedName>
        <fullName evidence="3 15">DNA polymerase I</fullName>
        <ecNumber evidence="2 15">2.7.7.7</ecNumber>
    </recommendedName>
</protein>
<dbReference type="InterPro" id="IPR029060">
    <property type="entry name" value="PIN-like_dom_sf"/>
</dbReference>
<dbReference type="InterPro" id="IPR020045">
    <property type="entry name" value="DNA_polI_H3TH"/>
</dbReference>
<evidence type="ECO:0000256" key="7">
    <source>
        <dbReference type="ARBA" id="ARBA00022722"/>
    </source>
</evidence>
<dbReference type="EC" id="2.7.7.7" evidence="2 15"/>
<dbReference type="InterPro" id="IPR019760">
    <property type="entry name" value="DNA-dir_DNA_pol_A_CS"/>
</dbReference>
<evidence type="ECO:0000256" key="12">
    <source>
        <dbReference type="ARBA" id="ARBA00023125"/>
    </source>
</evidence>
<accession>A0A1T4PRL4</accession>
<evidence type="ECO:0000256" key="3">
    <source>
        <dbReference type="ARBA" id="ARBA00020311"/>
    </source>
</evidence>
<dbReference type="Pfam" id="PF01367">
    <property type="entry name" value="5_3_exonuc"/>
    <property type="match status" value="1"/>
</dbReference>
<dbReference type="OrthoDB" id="9806424at2"/>
<dbReference type="Gene3D" id="3.30.70.370">
    <property type="match status" value="1"/>
</dbReference>
<evidence type="ECO:0000256" key="1">
    <source>
        <dbReference type="ARBA" id="ARBA00007705"/>
    </source>
</evidence>
<dbReference type="EMBL" id="FUXC01000010">
    <property type="protein sequence ID" value="SJZ94183.1"/>
    <property type="molecule type" value="Genomic_DNA"/>
</dbReference>
<dbReference type="CDD" id="cd06139">
    <property type="entry name" value="DNA_polA_I_Ecoli_like_exo"/>
    <property type="match status" value="1"/>
</dbReference>
<dbReference type="SUPFAM" id="SSF53098">
    <property type="entry name" value="Ribonuclease H-like"/>
    <property type="match status" value="1"/>
</dbReference>
<dbReference type="SMART" id="SM00482">
    <property type="entry name" value="POLAc"/>
    <property type="match status" value="1"/>
</dbReference>
<dbReference type="InterPro" id="IPR018320">
    <property type="entry name" value="DNA_polymerase_1"/>
</dbReference>
<name>A0A1T4PRL4_9SPIR</name>
<dbReference type="STRING" id="225004.SAMN02745152_01689"/>
<dbReference type="SUPFAM" id="SSF47807">
    <property type="entry name" value="5' to 3' exonuclease, C-terminal subdomain"/>
    <property type="match status" value="1"/>
</dbReference>
<dbReference type="InterPro" id="IPR020046">
    <property type="entry name" value="5-3_exonucl_a-hlix_arch_N"/>
</dbReference>
<dbReference type="GeneID" id="303367920"/>
<dbReference type="InterPro" id="IPR001098">
    <property type="entry name" value="DNA-dir_DNA_pol_A_palm_dom"/>
</dbReference>
<dbReference type="GO" id="GO:0008409">
    <property type="term" value="F:5'-3' exonuclease activity"/>
    <property type="evidence" value="ECO:0007669"/>
    <property type="project" value="UniProtKB-UniRule"/>
</dbReference>
<dbReference type="Gene3D" id="1.10.150.20">
    <property type="entry name" value="5' to 3' exonuclease, C-terminal subdomain"/>
    <property type="match status" value="2"/>
</dbReference>
<evidence type="ECO:0000313" key="21">
    <source>
        <dbReference type="EMBL" id="SJZ94183.1"/>
    </source>
</evidence>
<sequence length="964" mass="107611">MANFIDENTVFILDSYGLIFREYYAFFSRPLTDSKGQNISAVFGFFRNLSILIKNFKPKYFIAAMDSRTPTFRHLAYKDYKATRQKTPEDLKAQFPMIEECLKVLGIPVLRVDGYEADDVVATIARQCDKKGQHCLILSADKDLQQLTNQNIHMLKPDKVKTWAEADAQDVENEWGLKPEKILDLLSLTGDSADNVTGVKGIGPKTAVKLLNEYGSLEKIYENAGSIKGSIGEKIRSDKENAFLSKKLITLEENVPIEELKPECEDCLERFNIEKLNLEEFCNEMIKRELPALAKIYSELSGKPAKPEKTSPKSEKVSEPKEQFSQVATEIKKNEGDYSACTDLQTLKNFVDEAIKTGTVAFDTETDSLNTREANLVGFSLAYKKGSGIYVPLILNEDPLFAPPIISKKDAFEQLKRIFFSETTVVMHNAKFDIEVLFCNGLNLLGKNALGIAASAPVEQEPDPAQSAGKRPNFKLCDTMVAAWLLEPDRTGKSPFALETLAEQKLGLKGTEFEEIVGKDQTFADVKIDVAAKYGAEDSDFTLQLWQLFENELKSSNLWELFEKMEMQVLPVLAKMEIDGIHLDSDCLANYATELKTQILKAEKEIYAQVGHEFNIASPKQLSAVLFDERKLKPGKKTKTGYSTDTDVLESLREFDCVPGMILDYRAKAKLLSTYVETLPQMADSSGRVHTTFMQTGTATGRLSSKDPNLQNIPVRSEEGRKIRSAFTAPQGKVLISADYAQIELVILAHLSGDANLCKAFNEGTDVHKSTAALIYGLPMESVTAEMRRNAKTLNFGLMYGMGAFSLAKDLKISRTQAAEFIANYFMVYSGVRNFFDKNVEQAEKNGFIETIMGRRRWIRGINSANKMEKEGAIRIAKNSPIQGSAADIVKKAMIDVSKALEENPTGARLLLQVHDELIFECPEGQKPVSDTIALITEKMEHAVQLNVPLRVSVESGKTWGEFH</sequence>
<dbReference type="Gene3D" id="3.30.420.10">
    <property type="entry name" value="Ribonuclease H-like superfamily/Ribonuclease H"/>
    <property type="match status" value="1"/>
</dbReference>
<evidence type="ECO:0000256" key="6">
    <source>
        <dbReference type="ARBA" id="ARBA00022705"/>
    </source>
</evidence>
<evidence type="ECO:0000256" key="15">
    <source>
        <dbReference type="NCBIfam" id="TIGR00593"/>
    </source>
</evidence>
<dbReference type="InterPro" id="IPR043502">
    <property type="entry name" value="DNA/RNA_pol_sf"/>
</dbReference>